<feature type="non-terminal residue" evidence="1">
    <location>
        <position position="1"/>
    </location>
</feature>
<dbReference type="EMBL" id="JH711583">
    <property type="protein sequence ID" value="EIW77540.1"/>
    <property type="molecule type" value="Genomic_DNA"/>
</dbReference>
<gene>
    <name evidence="1" type="ORF">CONPUDRAFT_15978</name>
</gene>
<name>A0A5M3MF40_CONPW</name>
<dbReference type="AlphaFoldDB" id="A0A5M3MF40"/>
<accession>A0A5M3MF40</accession>
<dbReference type="GeneID" id="19204179"/>
<keyword evidence="2" id="KW-1185">Reference proteome</keyword>
<protein>
    <recommendedName>
        <fullName evidence="3">BTB domain-containing protein</fullName>
    </recommendedName>
</protein>
<evidence type="ECO:0000313" key="1">
    <source>
        <dbReference type="EMBL" id="EIW77540.1"/>
    </source>
</evidence>
<dbReference type="Proteomes" id="UP000053558">
    <property type="component" value="Unassembled WGS sequence"/>
</dbReference>
<dbReference type="OrthoDB" id="3223751at2759"/>
<dbReference type="RefSeq" id="XP_007771724.1">
    <property type="nucleotide sequence ID" value="XM_007773534.1"/>
</dbReference>
<proteinExistence type="predicted"/>
<comment type="caution">
    <text evidence="1">The sequence shown here is derived from an EMBL/GenBank/DDBJ whole genome shotgun (WGS) entry which is preliminary data.</text>
</comment>
<feature type="non-terminal residue" evidence="1">
    <location>
        <position position="120"/>
    </location>
</feature>
<organism evidence="1 2">
    <name type="scientific">Coniophora puteana (strain RWD-64-598)</name>
    <name type="common">Brown rot fungus</name>
    <dbReference type="NCBI Taxonomy" id="741705"/>
    <lineage>
        <taxon>Eukaryota</taxon>
        <taxon>Fungi</taxon>
        <taxon>Dikarya</taxon>
        <taxon>Basidiomycota</taxon>
        <taxon>Agaricomycotina</taxon>
        <taxon>Agaricomycetes</taxon>
        <taxon>Agaricomycetidae</taxon>
        <taxon>Boletales</taxon>
        <taxon>Coniophorineae</taxon>
        <taxon>Coniophoraceae</taxon>
        <taxon>Coniophora</taxon>
    </lineage>
</organism>
<evidence type="ECO:0000313" key="2">
    <source>
        <dbReference type="Proteomes" id="UP000053558"/>
    </source>
</evidence>
<reference evidence="2" key="1">
    <citation type="journal article" date="2012" name="Science">
        <title>The Paleozoic origin of enzymatic lignin decomposition reconstructed from 31 fungal genomes.</title>
        <authorList>
            <person name="Floudas D."/>
            <person name="Binder M."/>
            <person name="Riley R."/>
            <person name="Barry K."/>
            <person name="Blanchette R.A."/>
            <person name="Henrissat B."/>
            <person name="Martinez A.T."/>
            <person name="Otillar R."/>
            <person name="Spatafora J.W."/>
            <person name="Yadav J.S."/>
            <person name="Aerts A."/>
            <person name="Benoit I."/>
            <person name="Boyd A."/>
            <person name="Carlson A."/>
            <person name="Copeland A."/>
            <person name="Coutinho P.M."/>
            <person name="de Vries R.P."/>
            <person name="Ferreira P."/>
            <person name="Findley K."/>
            <person name="Foster B."/>
            <person name="Gaskell J."/>
            <person name="Glotzer D."/>
            <person name="Gorecki P."/>
            <person name="Heitman J."/>
            <person name="Hesse C."/>
            <person name="Hori C."/>
            <person name="Igarashi K."/>
            <person name="Jurgens J.A."/>
            <person name="Kallen N."/>
            <person name="Kersten P."/>
            <person name="Kohler A."/>
            <person name="Kuees U."/>
            <person name="Kumar T.K.A."/>
            <person name="Kuo A."/>
            <person name="LaButti K."/>
            <person name="Larrondo L.F."/>
            <person name="Lindquist E."/>
            <person name="Ling A."/>
            <person name="Lombard V."/>
            <person name="Lucas S."/>
            <person name="Lundell T."/>
            <person name="Martin R."/>
            <person name="McLaughlin D.J."/>
            <person name="Morgenstern I."/>
            <person name="Morin E."/>
            <person name="Murat C."/>
            <person name="Nagy L.G."/>
            <person name="Nolan M."/>
            <person name="Ohm R.A."/>
            <person name="Patyshakuliyeva A."/>
            <person name="Rokas A."/>
            <person name="Ruiz-Duenas F.J."/>
            <person name="Sabat G."/>
            <person name="Salamov A."/>
            <person name="Samejima M."/>
            <person name="Schmutz J."/>
            <person name="Slot J.C."/>
            <person name="St John F."/>
            <person name="Stenlid J."/>
            <person name="Sun H."/>
            <person name="Sun S."/>
            <person name="Syed K."/>
            <person name="Tsang A."/>
            <person name="Wiebenga A."/>
            <person name="Young D."/>
            <person name="Pisabarro A."/>
            <person name="Eastwood D.C."/>
            <person name="Martin F."/>
            <person name="Cullen D."/>
            <person name="Grigoriev I.V."/>
            <person name="Hibbett D.S."/>
        </authorList>
    </citation>
    <scope>NUCLEOTIDE SEQUENCE [LARGE SCALE GENOMIC DNA]</scope>
    <source>
        <strain evidence="2">RWD-64-598 SS2</strain>
    </source>
</reference>
<dbReference type="KEGG" id="cput:CONPUDRAFT_15978"/>
<evidence type="ECO:0008006" key="3">
    <source>
        <dbReference type="Google" id="ProtNLM"/>
    </source>
</evidence>
<sequence length="120" mass="13557">DESHPVVLEGVFRYAFELLLKVVHSGGPVSIWPLQEWVLVLDLSYHWDFPAAYELAVRKLTHAAMDPVDKVVLAYKYDIKPWLKPALNELANRSKSMALNDVGKVGLDIVLKMTAVRESL</sequence>